<name>A0A7S4D4T1_HETAK</name>
<gene>
    <name evidence="1" type="ORF">HAKA00212_LOCUS7432</name>
</gene>
<organism evidence="1">
    <name type="scientific">Heterosigma akashiwo</name>
    <name type="common">Chromophytic alga</name>
    <name type="synonym">Heterosigma carterae</name>
    <dbReference type="NCBI Taxonomy" id="2829"/>
    <lineage>
        <taxon>Eukaryota</taxon>
        <taxon>Sar</taxon>
        <taxon>Stramenopiles</taxon>
        <taxon>Ochrophyta</taxon>
        <taxon>Raphidophyceae</taxon>
        <taxon>Chattonellales</taxon>
        <taxon>Chattonellaceae</taxon>
        <taxon>Heterosigma</taxon>
    </lineage>
</organism>
<reference evidence="1" key="1">
    <citation type="submission" date="2021-01" db="EMBL/GenBank/DDBJ databases">
        <authorList>
            <person name="Corre E."/>
            <person name="Pelletier E."/>
            <person name="Niang G."/>
            <person name="Scheremetjew M."/>
            <person name="Finn R."/>
            <person name="Kale V."/>
            <person name="Holt S."/>
            <person name="Cochrane G."/>
            <person name="Meng A."/>
            <person name="Brown T."/>
            <person name="Cohen L."/>
        </authorList>
    </citation>
    <scope>NUCLEOTIDE SEQUENCE</scope>
    <source>
        <strain evidence="1">CCMP3107</strain>
    </source>
</reference>
<evidence type="ECO:0000313" key="1">
    <source>
        <dbReference type="EMBL" id="CAE0628750.1"/>
    </source>
</evidence>
<dbReference type="EMBL" id="HBIU01015956">
    <property type="protein sequence ID" value="CAE0628750.1"/>
    <property type="molecule type" value="Transcribed_RNA"/>
</dbReference>
<dbReference type="AlphaFoldDB" id="A0A7S4D4T1"/>
<sequence>MDIAWCNGTILFVSKAQGAAMKNFKGFKRSEAGIIKRAKTFHNLAVLLSQQDRDEITLATMNDSTMQSVSSMRNLFDDNCEGGNSVSASEVDDWFLVDLEKNLPRKKLVLHHPLKQHLESSVGLHLKLKEMRLQA</sequence>
<proteinExistence type="predicted"/>
<protein>
    <submittedName>
        <fullName evidence="1">Uncharacterized protein</fullName>
    </submittedName>
</protein>
<accession>A0A7S4D4T1</accession>